<dbReference type="RefSeq" id="WP_338749796.1">
    <property type="nucleotide sequence ID" value="NZ_CP147404.1"/>
</dbReference>
<evidence type="ECO:0000256" key="1">
    <source>
        <dbReference type="SAM" id="MobiDB-lite"/>
    </source>
</evidence>
<evidence type="ECO:0000313" key="3">
    <source>
        <dbReference type="Proteomes" id="UP001387364"/>
    </source>
</evidence>
<feature type="compositionally biased region" description="Basic and acidic residues" evidence="1">
    <location>
        <begin position="48"/>
        <end position="63"/>
    </location>
</feature>
<dbReference type="Proteomes" id="UP001387364">
    <property type="component" value="Chromosome"/>
</dbReference>
<evidence type="ECO:0000313" key="2">
    <source>
        <dbReference type="EMBL" id="WXB91871.1"/>
    </source>
</evidence>
<accession>A0ABZ2N2C4</accession>
<reference evidence="2 3" key="1">
    <citation type="submission" date="2024-02" db="EMBL/GenBank/DDBJ databases">
        <title>Seven novel Bacillus-like species.</title>
        <authorList>
            <person name="Liu G."/>
        </authorList>
    </citation>
    <scope>NUCLEOTIDE SEQUENCE [LARGE SCALE GENOMIC DNA]</scope>
    <source>
        <strain evidence="2 3">FJAT-52991</strain>
    </source>
</reference>
<organism evidence="2 3">
    <name type="scientific">Bacillus kandeliae</name>
    <dbReference type="NCBI Taxonomy" id="3129297"/>
    <lineage>
        <taxon>Bacteria</taxon>
        <taxon>Bacillati</taxon>
        <taxon>Bacillota</taxon>
        <taxon>Bacilli</taxon>
        <taxon>Bacillales</taxon>
        <taxon>Bacillaceae</taxon>
        <taxon>Bacillus</taxon>
    </lineage>
</organism>
<keyword evidence="3" id="KW-1185">Reference proteome</keyword>
<proteinExistence type="predicted"/>
<gene>
    <name evidence="2" type="ORF">WDJ61_11385</name>
</gene>
<name>A0ABZ2N2C4_9BACI</name>
<dbReference type="EMBL" id="CP147404">
    <property type="protein sequence ID" value="WXB91871.1"/>
    <property type="molecule type" value="Genomic_DNA"/>
</dbReference>
<sequence>MQVKMLRSVGSAKGVHQPGHVVELEQDIAEAWIKAGLAEKITRSKAKPAHETKVMDTEEKETVSRSTRKKTNEDE</sequence>
<protein>
    <submittedName>
        <fullName evidence="2">Uncharacterized protein</fullName>
    </submittedName>
</protein>
<feature type="region of interest" description="Disordered" evidence="1">
    <location>
        <begin position="41"/>
        <end position="75"/>
    </location>
</feature>